<evidence type="ECO:0000256" key="1">
    <source>
        <dbReference type="SAM" id="MobiDB-lite"/>
    </source>
</evidence>
<evidence type="ECO:0000313" key="3">
    <source>
        <dbReference type="EMBL" id="OUN41919.1"/>
    </source>
</evidence>
<evidence type="ECO:0000313" key="4">
    <source>
        <dbReference type="Proteomes" id="UP000196560"/>
    </source>
</evidence>
<dbReference type="InterPro" id="IPR038765">
    <property type="entry name" value="Papain-like_cys_pep_sf"/>
</dbReference>
<keyword evidence="4" id="KW-1185">Reference proteome</keyword>
<protein>
    <recommendedName>
        <fullName evidence="2">Transglutaminase-like domain-containing protein</fullName>
    </recommendedName>
</protein>
<proteinExistence type="predicted"/>
<accession>A0A1Y3U673</accession>
<dbReference type="AlphaFoldDB" id="A0A1Y3U673"/>
<dbReference type="InterPro" id="IPR002931">
    <property type="entry name" value="Transglutaminase-like"/>
</dbReference>
<name>A0A1Y3U673_9ACTN</name>
<organism evidence="3 4">
    <name type="scientific">Enorma massiliensis</name>
    <dbReference type="NCBI Taxonomy" id="1472761"/>
    <lineage>
        <taxon>Bacteria</taxon>
        <taxon>Bacillati</taxon>
        <taxon>Actinomycetota</taxon>
        <taxon>Coriobacteriia</taxon>
        <taxon>Coriobacteriales</taxon>
        <taxon>Coriobacteriaceae</taxon>
        <taxon>Enorma</taxon>
    </lineage>
</organism>
<dbReference type="SUPFAM" id="SSF54001">
    <property type="entry name" value="Cysteine proteinases"/>
    <property type="match status" value="1"/>
</dbReference>
<evidence type="ECO:0000259" key="2">
    <source>
        <dbReference type="SMART" id="SM00460"/>
    </source>
</evidence>
<dbReference type="Pfam" id="PF01841">
    <property type="entry name" value="Transglut_core"/>
    <property type="match status" value="1"/>
</dbReference>
<dbReference type="EMBL" id="NFHO01000010">
    <property type="protein sequence ID" value="OUN41919.1"/>
    <property type="molecule type" value="Genomic_DNA"/>
</dbReference>
<feature type="domain" description="Transglutaminase-like" evidence="2">
    <location>
        <begin position="405"/>
        <end position="468"/>
    </location>
</feature>
<gene>
    <name evidence="3" type="ORF">B5G21_08710</name>
</gene>
<dbReference type="SMART" id="SM00460">
    <property type="entry name" value="TGc"/>
    <property type="match status" value="1"/>
</dbReference>
<sequence length="603" mass="66933">MVFMATAGIFDCLCPPLLGETSQPVYAALVRDLAHRMGAEPYDAREVYSRLRLFAAIDQPTHAIEDAALLMLCNTERPPLQLEDAYYQEPDWDVLGLEAAVRQNVARMDSKTADRNGLGDTVASVPDCHEGLGDEGLFEAPQRHAARVLELPRCSADALSYGDERQPVACDPEPINRDRGPDDALVSENAEPAPARRWRTPACEMLRRCDAPDVQWQNATRVLALGLDVVGSGNAPSRVAAQRRSTPAKPIYVPQEPFQMTALKCCSYEGDRLDSAVRRAYCSMYHAMFRYDGRVELSGVSEADITDAYESILFGAPEAIWLDGYNLRRKDISLQSWSVFPAYRIPKRDAMRMLIDMEELTSPLLERLRALPSNEQRAQVAHDALILNCSYSDMGNPREATAAGALLDGRAHCMGISLAYKYLMDRLNIPCIVVRGTAHDACEADDGVRHAWNLVQIRGCWCHVDVTYDMGYTDEKTRPFFAYLGVSDEEICATHTWERSVFPGATYSLKFYSRLGRSPHSWNELAGIMDLTLLRDGYCAFQLDEALMPTTAGACPGNEVIEKIGKMASRVLQREGVTSCEISVHSDIATRVFEVVLSAAGRP</sequence>
<reference evidence="4" key="1">
    <citation type="submission" date="2017-04" db="EMBL/GenBank/DDBJ databases">
        <title>Function of individual gut microbiota members based on whole genome sequencing of pure cultures obtained from chicken caecum.</title>
        <authorList>
            <person name="Medvecky M."/>
            <person name="Cejkova D."/>
            <person name="Polansky O."/>
            <person name="Karasova D."/>
            <person name="Kubasova T."/>
            <person name="Cizek A."/>
            <person name="Rychlik I."/>
        </authorList>
    </citation>
    <scope>NUCLEOTIDE SEQUENCE [LARGE SCALE GENOMIC DNA]</scope>
    <source>
        <strain evidence="4">An70</strain>
    </source>
</reference>
<feature type="region of interest" description="Disordered" evidence="1">
    <location>
        <begin position="165"/>
        <end position="193"/>
    </location>
</feature>
<comment type="caution">
    <text evidence="3">The sequence shown here is derived from an EMBL/GenBank/DDBJ whole genome shotgun (WGS) entry which is preliminary data.</text>
</comment>
<dbReference type="Proteomes" id="UP000196560">
    <property type="component" value="Unassembled WGS sequence"/>
</dbReference>
<dbReference type="Gene3D" id="3.10.620.30">
    <property type="match status" value="1"/>
</dbReference>